<dbReference type="AlphaFoldDB" id="A0A0E9TZS6"/>
<evidence type="ECO:0000256" key="1">
    <source>
        <dbReference type="SAM" id="SignalP"/>
    </source>
</evidence>
<evidence type="ECO:0000313" key="2">
    <source>
        <dbReference type="EMBL" id="JAH58982.1"/>
    </source>
</evidence>
<organism evidence="2">
    <name type="scientific">Anguilla anguilla</name>
    <name type="common">European freshwater eel</name>
    <name type="synonym">Muraena anguilla</name>
    <dbReference type="NCBI Taxonomy" id="7936"/>
    <lineage>
        <taxon>Eukaryota</taxon>
        <taxon>Metazoa</taxon>
        <taxon>Chordata</taxon>
        <taxon>Craniata</taxon>
        <taxon>Vertebrata</taxon>
        <taxon>Euteleostomi</taxon>
        <taxon>Actinopterygii</taxon>
        <taxon>Neopterygii</taxon>
        <taxon>Teleostei</taxon>
        <taxon>Anguilliformes</taxon>
        <taxon>Anguillidae</taxon>
        <taxon>Anguilla</taxon>
    </lineage>
</organism>
<proteinExistence type="predicted"/>
<accession>A0A0E9TZS6</accession>
<reference evidence="2" key="1">
    <citation type="submission" date="2014-11" db="EMBL/GenBank/DDBJ databases">
        <authorList>
            <person name="Amaro Gonzalez C."/>
        </authorList>
    </citation>
    <scope>NUCLEOTIDE SEQUENCE</scope>
</reference>
<feature type="chain" id="PRO_5002433289" evidence="1">
    <location>
        <begin position="18"/>
        <end position="48"/>
    </location>
</feature>
<feature type="signal peptide" evidence="1">
    <location>
        <begin position="1"/>
        <end position="17"/>
    </location>
</feature>
<name>A0A0E9TZS6_ANGAN</name>
<reference evidence="2" key="2">
    <citation type="journal article" date="2015" name="Fish Shellfish Immunol.">
        <title>Early steps in the European eel (Anguilla anguilla)-Vibrio vulnificus interaction in the gills: Role of the RtxA13 toxin.</title>
        <authorList>
            <person name="Callol A."/>
            <person name="Pajuelo D."/>
            <person name="Ebbesson L."/>
            <person name="Teles M."/>
            <person name="MacKenzie S."/>
            <person name="Amaro C."/>
        </authorList>
    </citation>
    <scope>NUCLEOTIDE SEQUENCE</scope>
</reference>
<dbReference type="EMBL" id="GBXM01049595">
    <property type="protein sequence ID" value="JAH58982.1"/>
    <property type="molecule type" value="Transcribed_RNA"/>
</dbReference>
<keyword evidence="1" id="KW-0732">Signal</keyword>
<sequence>MLNMSVLVAVAFAVVECEHSRLTGDVGFPRELTHRYRALKACDHFWAN</sequence>
<protein>
    <submittedName>
        <fullName evidence="2">Uncharacterized protein</fullName>
    </submittedName>
</protein>